<dbReference type="Proteomes" id="UP001172681">
    <property type="component" value="Unassembled WGS sequence"/>
</dbReference>
<keyword evidence="3" id="KW-1185">Reference proteome</keyword>
<sequence length="101" mass="11593">MGCFFSKNIVDETAQAPRPVPVTQTFQLSKSDPIRAKVKAPRSPPPSLGSRNPAPRRLRLPPEQIKQWQDARLKLSQYPANMRDAEDPRAYRIAWVRRLDD</sequence>
<feature type="region of interest" description="Disordered" evidence="1">
    <location>
        <begin position="27"/>
        <end position="64"/>
    </location>
</feature>
<proteinExistence type="predicted"/>
<dbReference type="EMBL" id="JAPDRN010000102">
    <property type="protein sequence ID" value="KAJ9622991.1"/>
    <property type="molecule type" value="Genomic_DNA"/>
</dbReference>
<organism evidence="2 3">
    <name type="scientific">Knufia peltigerae</name>
    <dbReference type="NCBI Taxonomy" id="1002370"/>
    <lineage>
        <taxon>Eukaryota</taxon>
        <taxon>Fungi</taxon>
        <taxon>Dikarya</taxon>
        <taxon>Ascomycota</taxon>
        <taxon>Pezizomycotina</taxon>
        <taxon>Eurotiomycetes</taxon>
        <taxon>Chaetothyriomycetidae</taxon>
        <taxon>Chaetothyriales</taxon>
        <taxon>Trichomeriaceae</taxon>
        <taxon>Knufia</taxon>
    </lineage>
</organism>
<gene>
    <name evidence="2" type="ORF">H2204_011249</name>
</gene>
<name>A0AA39CTD1_9EURO</name>
<accession>A0AA39CTD1</accession>
<dbReference type="AlphaFoldDB" id="A0AA39CTD1"/>
<evidence type="ECO:0000313" key="2">
    <source>
        <dbReference type="EMBL" id="KAJ9622991.1"/>
    </source>
</evidence>
<comment type="caution">
    <text evidence="2">The sequence shown here is derived from an EMBL/GenBank/DDBJ whole genome shotgun (WGS) entry which is preliminary data.</text>
</comment>
<protein>
    <submittedName>
        <fullName evidence="2">Uncharacterized protein</fullName>
    </submittedName>
</protein>
<evidence type="ECO:0000256" key="1">
    <source>
        <dbReference type="SAM" id="MobiDB-lite"/>
    </source>
</evidence>
<reference evidence="2" key="1">
    <citation type="submission" date="2022-10" db="EMBL/GenBank/DDBJ databases">
        <title>Culturing micro-colonial fungi from biological soil crusts in the Mojave desert and describing Neophaeococcomyces mojavensis, and introducing the new genera and species Taxawa tesnikishii.</title>
        <authorList>
            <person name="Kurbessoian T."/>
            <person name="Stajich J.E."/>
        </authorList>
    </citation>
    <scope>NUCLEOTIDE SEQUENCE</scope>
    <source>
        <strain evidence="2">TK_35</strain>
    </source>
</reference>
<evidence type="ECO:0000313" key="3">
    <source>
        <dbReference type="Proteomes" id="UP001172681"/>
    </source>
</evidence>